<gene>
    <name evidence="1" type="ORF">EG352_21195</name>
</gene>
<evidence type="ECO:0000313" key="1">
    <source>
        <dbReference type="EMBL" id="AZB20083.1"/>
    </source>
</evidence>
<dbReference type="Proteomes" id="UP000269015">
    <property type="component" value="Chromosome"/>
</dbReference>
<proteinExistence type="predicted"/>
<name>A0AAD1DXK7_CHRID</name>
<accession>A0AAD1DXK7</accession>
<evidence type="ECO:0000313" key="2">
    <source>
        <dbReference type="Proteomes" id="UP000269015"/>
    </source>
</evidence>
<protein>
    <submittedName>
        <fullName evidence="1">Uncharacterized protein</fullName>
    </submittedName>
</protein>
<organism evidence="1 2">
    <name type="scientific">Chryseobacterium indologenes</name>
    <name type="common">Flavobacterium indologenes</name>
    <dbReference type="NCBI Taxonomy" id="253"/>
    <lineage>
        <taxon>Bacteria</taxon>
        <taxon>Pseudomonadati</taxon>
        <taxon>Bacteroidota</taxon>
        <taxon>Flavobacteriia</taxon>
        <taxon>Flavobacteriales</taxon>
        <taxon>Weeksellaceae</taxon>
        <taxon>Chryseobacterium group</taxon>
        <taxon>Chryseobacterium</taxon>
    </lineage>
</organism>
<dbReference type="EMBL" id="CP033930">
    <property type="protein sequence ID" value="AZB20083.1"/>
    <property type="molecule type" value="Genomic_DNA"/>
</dbReference>
<sequence length="170" mass="19666">MQFYIGFFLPTPMNIKMNKRLFIGLPVILMTFLTSCEKKYQSPGHYEEDLFADERQEGKAYIMSEEECFDGSELVIAGSGVKLTDSSKGRGRVFFIYRVNSGKVLKTVRDSTVQFPMQFLSPQRLKLKGHGNDSIYVYLKQLKGYRFIAKDKNLKYQWLKAAPVYSVKEK</sequence>
<dbReference type="AlphaFoldDB" id="A0AAD1DXK7"/>
<reference evidence="1 2" key="1">
    <citation type="submission" date="2018-11" db="EMBL/GenBank/DDBJ databases">
        <title>Proposal to divide the Flavobacteriaceae and reorganize its genera based on Amino Acid Identity values calculated from whole genome sequences.</title>
        <authorList>
            <person name="Nicholson A.C."/>
            <person name="Gulvik C.A."/>
            <person name="Whitney A.M."/>
            <person name="Humrighouse B.W."/>
            <person name="Bell M."/>
            <person name="Holmes B."/>
            <person name="Steigerwalt A.G."/>
            <person name="Villarma A."/>
            <person name="Sheth M."/>
            <person name="Batra D."/>
            <person name="Pryor J."/>
            <person name="Bernardet J.-F."/>
            <person name="Hugo C."/>
            <person name="Kampfer P."/>
            <person name="Newman J."/>
            <person name="McQuiston J.R."/>
        </authorList>
    </citation>
    <scope>NUCLEOTIDE SEQUENCE [LARGE SCALE GENOMIC DNA]</scope>
    <source>
        <strain evidence="1 2">H5559</strain>
    </source>
</reference>